<keyword evidence="2" id="KW-1185">Reference proteome</keyword>
<dbReference type="AlphaFoldDB" id="A0A4Y2BCJ2"/>
<accession>A0A4Y2BCJ2</accession>
<gene>
    <name evidence="1" type="ORF">AVEN_255305_1</name>
</gene>
<organism evidence="1 2">
    <name type="scientific">Araneus ventricosus</name>
    <name type="common">Orbweaver spider</name>
    <name type="synonym">Epeira ventricosa</name>
    <dbReference type="NCBI Taxonomy" id="182803"/>
    <lineage>
        <taxon>Eukaryota</taxon>
        <taxon>Metazoa</taxon>
        <taxon>Ecdysozoa</taxon>
        <taxon>Arthropoda</taxon>
        <taxon>Chelicerata</taxon>
        <taxon>Arachnida</taxon>
        <taxon>Araneae</taxon>
        <taxon>Araneomorphae</taxon>
        <taxon>Entelegynae</taxon>
        <taxon>Araneoidea</taxon>
        <taxon>Araneidae</taxon>
        <taxon>Araneus</taxon>
    </lineage>
</organism>
<proteinExistence type="predicted"/>
<comment type="caution">
    <text evidence="1">The sequence shown here is derived from an EMBL/GenBank/DDBJ whole genome shotgun (WGS) entry which is preliminary data.</text>
</comment>
<name>A0A4Y2BCJ2_ARAVE</name>
<sequence>MIKGGKATSFWIHLLGSIQVRWFAAGVGTVYTVFGIGEDLSEAVQIFVRNPLGLLGTHTGFAWDSPAQFGHQRGLSGAFGHRRGHTKAVMLISAGSQRGSTAQVLLF</sequence>
<evidence type="ECO:0000313" key="1">
    <source>
        <dbReference type="EMBL" id="GBL89199.1"/>
    </source>
</evidence>
<dbReference type="Proteomes" id="UP000499080">
    <property type="component" value="Unassembled WGS sequence"/>
</dbReference>
<protein>
    <submittedName>
        <fullName evidence="1">Uncharacterized protein</fullName>
    </submittedName>
</protein>
<dbReference type="EMBL" id="BGPR01000063">
    <property type="protein sequence ID" value="GBL89199.1"/>
    <property type="molecule type" value="Genomic_DNA"/>
</dbReference>
<evidence type="ECO:0000313" key="2">
    <source>
        <dbReference type="Proteomes" id="UP000499080"/>
    </source>
</evidence>
<reference evidence="1 2" key="1">
    <citation type="journal article" date="2019" name="Sci. Rep.">
        <title>Orb-weaving spider Araneus ventricosus genome elucidates the spidroin gene catalogue.</title>
        <authorList>
            <person name="Kono N."/>
            <person name="Nakamura H."/>
            <person name="Ohtoshi R."/>
            <person name="Moran D.A.P."/>
            <person name="Shinohara A."/>
            <person name="Yoshida Y."/>
            <person name="Fujiwara M."/>
            <person name="Mori M."/>
            <person name="Tomita M."/>
            <person name="Arakawa K."/>
        </authorList>
    </citation>
    <scope>NUCLEOTIDE SEQUENCE [LARGE SCALE GENOMIC DNA]</scope>
</reference>